<protein>
    <recommendedName>
        <fullName evidence="3">PiggyBac transposable element-derived protein domain-containing protein</fullName>
    </recommendedName>
</protein>
<accession>A0A0V0ZD18</accession>
<organism evidence="1 2">
    <name type="scientific">Trichinella patagoniensis</name>
    <dbReference type="NCBI Taxonomy" id="990121"/>
    <lineage>
        <taxon>Eukaryota</taxon>
        <taxon>Metazoa</taxon>
        <taxon>Ecdysozoa</taxon>
        <taxon>Nematoda</taxon>
        <taxon>Enoplea</taxon>
        <taxon>Dorylaimia</taxon>
        <taxon>Trichinellida</taxon>
        <taxon>Trichinellidae</taxon>
        <taxon>Trichinella</taxon>
    </lineage>
</organism>
<dbReference type="EMBL" id="JYDQ01000236">
    <property type="protein sequence ID" value="KRY10315.1"/>
    <property type="molecule type" value="Genomic_DNA"/>
</dbReference>
<evidence type="ECO:0000313" key="2">
    <source>
        <dbReference type="Proteomes" id="UP000054783"/>
    </source>
</evidence>
<proteinExistence type="predicted"/>
<dbReference type="Proteomes" id="UP000054783">
    <property type="component" value="Unassembled WGS sequence"/>
</dbReference>
<evidence type="ECO:0008006" key="3">
    <source>
        <dbReference type="Google" id="ProtNLM"/>
    </source>
</evidence>
<feature type="non-terminal residue" evidence="1">
    <location>
        <position position="1"/>
    </location>
</feature>
<feature type="non-terminal residue" evidence="1">
    <location>
        <position position="52"/>
    </location>
</feature>
<comment type="caution">
    <text evidence="1">The sequence shown here is derived from an EMBL/GenBank/DDBJ whole genome shotgun (WGS) entry which is preliminary data.</text>
</comment>
<name>A0A0V0ZD18_9BILA</name>
<gene>
    <name evidence="1" type="ORF">T12_2941</name>
</gene>
<reference evidence="1 2" key="1">
    <citation type="submission" date="2015-01" db="EMBL/GenBank/DDBJ databases">
        <title>Evolution of Trichinella species and genotypes.</title>
        <authorList>
            <person name="Korhonen P.K."/>
            <person name="Edoardo P."/>
            <person name="Giuseppe L.R."/>
            <person name="Gasser R.B."/>
        </authorList>
    </citation>
    <scope>NUCLEOTIDE SEQUENCE [LARGE SCALE GENOMIC DNA]</scope>
    <source>
        <strain evidence="1">ISS2496</strain>
    </source>
</reference>
<evidence type="ECO:0000313" key="1">
    <source>
        <dbReference type="EMBL" id="KRY10315.1"/>
    </source>
</evidence>
<sequence>LKGLTPIGLASTNVGQFAQPFVNSNINVFMDRYFTSYSTVQHLLEHGLCNVL</sequence>
<keyword evidence="2" id="KW-1185">Reference proteome</keyword>
<dbReference type="AlphaFoldDB" id="A0A0V0ZD18"/>